<sequence>MPENANNTANVSYGKFKSGGYFFVAPYGTPLPTDNTTALNEAFVNMGFMGDDGFVFDNSVTTNTAQDANGDTIASDSAAPTKTMTTTFREIKAASMKVVYGSGNVTDADGLLTVHDKGPNNETLSAVIEILLKDGRKDRKVIEQCSPNQLGSESIVYSSLVGKPLTWSIMKGKTTGDYITDYIDSTETEEA</sequence>
<dbReference type="RefSeq" id="WP_289510637.1">
    <property type="nucleotide sequence ID" value="NZ_JAUDEA010000002.1"/>
</dbReference>
<dbReference type="Proteomes" id="UP001529256">
    <property type="component" value="Unassembled WGS sequence"/>
</dbReference>
<evidence type="ECO:0008006" key="3">
    <source>
        <dbReference type="Google" id="ProtNLM"/>
    </source>
</evidence>
<reference evidence="2" key="1">
    <citation type="submission" date="2023-06" db="EMBL/GenBank/DDBJ databases">
        <title>Identification and characterization of horizontal gene transfer across gut microbiota members of farm animals based on homology search.</title>
        <authorList>
            <person name="Zeman M."/>
            <person name="Kubasova T."/>
            <person name="Jahodarova E."/>
            <person name="Nykrynova M."/>
            <person name="Rychlik I."/>
        </authorList>
    </citation>
    <scope>NUCLEOTIDE SEQUENCE [LARGE SCALE GENOMIC DNA]</scope>
    <source>
        <strain evidence="2">153_Feed</strain>
    </source>
</reference>
<name>A0ABT7V1Q6_9ACTN</name>
<protein>
    <recommendedName>
        <fullName evidence="3">Phage tail protein</fullName>
    </recommendedName>
</protein>
<reference evidence="1 2" key="2">
    <citation type="submission" date="2023-06" db="EMBL/GenBank/DDBJ databases">
        <title>Identification and characterization of horizontal gene transfer across gut microbiota members of farm animals based on homology search.</title>
        <authorList>
            <person name="Schwarzerova J."/>
            <person name="Nykrynova M."/>
            <person name="Jureckova K."/>
            <person name="Cejkova D."/>
            <person name="Rychlik I."/>
        </authorList>
    </citation>
    <scope>NUCLEOTIDE SEQUENCE [LARGE SCALE GENOMIC DNA]</scope>
    <source>
        <strain evidence="1 2">153_Feed</strain>
    </source>
</reference>
<gene>
    <name evidence="1" type="ORF">QUW25_02410</name>
</gene>
<dbReference type="InterPro" id="IPR058154">
    <property type="entry name" value="Bxb1_TTP-like"/>
</dbReference>
<proteinExistence type="predicted"/>
<evidence type="ECO:0000313" key="2">
    <source>
        <dbReference type="Proteomes" id="UP001529256"/>
    </source>
</evidence>
<keyword evidence="2" id="KW-1185">Reference proteome</keyword>
<organism evidence="1 2">
    <name type="scientific">Thermophilibacter provencensis</name>
    <dbReference type="NCBI Taxonomy" id="1852386"/>
    <lineage>
        <taxon>Bacteria</taxon>
        <taxon>Bacillati</taxon>
        <taxon>Actinomycetota</taxon>
        <taxon>Coriobacteriia</taxon>
        <taxon>Coriobacteriales</taxon>
        <taxon>Atopobiaceae</taxon>
        <taxon>Thermophilibacter</taxon>
    </lineage>
</organism>
<dbReference type="Pfam" id="PF25681">
    <property type="entry name" value="Phage_TTP_17"/>
    <property type="match status" value="1"/>
</dbReference>
<evidence type="ECO:0000313" key="1">
    <source>
        <dbReference type="EMBL" id="MDM8270541.1"/>
    </source>
</evidence>
<accession>A0ABT7V1Q6</accession>
<dbReference type="EMBL" id="JAUDEA010000002">
    <property type="protein sequence ID" value="MDM8270541.1"/>
    <property type="molecule type" value="Genomic_DNA"/>
</dbReference>
<comment type="caution">
    <text evidence="1">The sequence shown here is derived from an EMBL/GenBank/DDBJ whole genome shotgun (WGS) entry which is preliminary data.</text>
</comment>